<feature type="signal peptide" evidence="1">
    <location>
        <begin position="1"/>
        <end position="29"/>
    </location>
</feature>
<evidence type="ECO:0000313" key="3">
    <source>
        <dbReference type="EMBL" id="BCR03417.1"/>
    </source>
</evidence>
<dbReference type="EMBL" id="AP024355">
    <property type="protein sequence ID" value="BCR03417.1"/>
    <property type="molecule type" value="Genomic_DNA"/>
</dbReference>
<dbReference type="RefSeq" id="WP_221250891.1">
    <property type="nucleotide sequence ID" value="NZ_AP024355.1"/>
</dbReference>
<feature type="chain" id="PRO_5046655048" description="YtkA-like domain-containing protein" evidence="1">
    <location>
        <begin position="30"/>
        <end position="144"/>
    </location>
</feature>
<keyword evidence="1" id="KW-0732">Signal</keyword>
<sequence>MRIPGGKTRHVLGLGLLLAVLLLSGPAAAGEEGLTRLQARGDRGSLAVLELQGAPLRTMTPVPFRLLLQDEAGQPLTGANLSCDLTMPAMPMPANRPAVSAAAEGYAGEAIFTMAGAWRASFAASWPEGRQESFVFDIEQVLLK</sequence>
<evidence type="ECO:0000256" key="1">
    <source>
        <dbReference type="SAM" id="SignalP"/>
    </source>
</evidence>
<evidence type="ECO:0000259" key="2">
    <source>
        <dbReference type="Pfam" id="PF13115"/>
    </source>
</evidence>
<protein>
    <recommendedName>
        <fullName evidence="2">YtkA-like domain-containing protein</fullName>
    </recommendedName>
</protein>
<accession>A0ABN6DTD6</accession>
<gene>
    <name evidence="3" type="ORF">DESUT3_04860</name>
</gene>
<feature type="domain" description="YtkA-like" evidence="2">
    <location>
        <begin position="69"/>
        <end position="120"/>
    </location>
</feature>
<dbReference type="Pfam" id="PF13115">
    <property type="entry name" value="YtkA"/>
    <property type="match status" value="1"/>
</dbReference>
<organism evidence="3 4">
    <name type="scientific">Desulfuromonas versatilis</name>
    <dbReference type="NCBI Taxonomy" id="2802975"/>
    <lineage>
        <taxon>Bacteria</taxon>
        <taxon>Pseudomonadati</taxon>
        <taxon>Thermodesulfobacteriota</taxon>
        <taxon>Desulfuromonadia</taxon>
        <taxon>Desulfuromonadales</taxon>
        <taxon>Desulfuromonadaceae</taxon>
        <taxon>Desulfuromonas</taxon>
    </lineage>
</organism>
<keyword evidence="4" id="KW-1185">Reference proteome</keyword>
<dbReference type="InterPro" id="IPR032693">
    <property type="entry name" value="YtkA-like_dom"/>
</dbReference>
<evidence type="ECO:0000313" key="4">
    <source>
        <dbReference type="Proteomes" id="UP001319827"/>
    </source>
</evidence>
<name>A0ABN6DTD6_9BACT</name>
<dbReference type="Proteomes" id="UP001319827">
    <property type="component" value="Chromosome"/>
</dbReference>
<proteinExistence type="predicted"/>
<reference evidence="3 4" key="2">
    <citation type="journal article" date="2021" name="Int. J. Syst. Evol. Microbiol.">
        <title>Isolation and Polyphasic Characterization of Desulfuromonas versatilis sp. Nov., an Electrogenic Bacteria Capable of Versatile Metabolism Isolated from a Graphene Oxide-Reducing Enrichment Culture.</title>
        <authorList>
            <person name="Xie L."/>
            <person name="Yoshida N."/>
            <person name="Ishii S."/>
            <person name="Meng L."/>
        </authorList>
    </citation>
    <scope>NUCLEOTIDE SEQUENCE [LARGE SCALE GENOMIC DNA]</scope>
    <source>
        <strain evidence="3 4">NIT-T3</strain>
    </source>
</reference>
<reference evidence="3 4" key="1">
    <citation type="journal article" date="2016" name="C (Basel)">
        <title>Selective Growth of and Electricity Production by Marine Exoelectrogenic Bacteria in Self-Aggregated Hydrogel of Microbially Reduced Graphene Oxide.</title>
        <authorList>
            <person name="Yoshida N."/>
            <person name="Goto Y."/>
            <person name="Miyata Y."/>
        </authorList>
    </citation>
    <scope>NUCLEOTIDE SEQUENCE [LARGE SCALE GENOMIC DNA]</scope>
    <source>
        <strain evidence="3 4">NIT-T3</strain>
    </source>
</reference>